<dbReference type="InterPro" id="IPR006145">
    <property type="entry name" value="PsdUridine_synth_RsuA/RluA"/>
</dbReference>
<dbReference type="InterPro" id="IPR050188">
    <property type="entry name" value="RluA_PseudoU_synthase"/>
</dbReference>
<reference evidence="3 4" key="1">
    <citation type="submission" date="2018-07" db="EMBL/GenBank/DDBJ databases">
        <title>Genomic Encyclopedia of Type Strains, Phase IV (KMG-IV): sequencing the most valuable type-strain genomes for metagenomic binning, comparative biology and taxonomic classification.</title>
        <authorList>
            <person name="Goeker M."/>
        </authorList>
    </citation>
    <scope>NUCLEOTIDE SEQUENCE [LARGE SCALE GENOMIC DNA]</scope>
    <source>
        <strain evidence="3 4">DSM 21410</strain>
    </source>
</reference>
<dbReference type="AlphaFoldDB" id="A0A369A3U7"/>
<evidence type="ECO:0000256" key="1">
    <source>
        <dbReference type="ARBA" id="ARBA00010876"/>
    </source>
</evidence>
<organism evidence="3 4">
    <name type="scientific">Schleiferia thermophila</name>
    <dbReference type="NCBI Taxonomy" id="884107"/>
    <lineage>
        <taxon>Bacteria</taxon>
        <taxon>Pseudomonadati</taxon>
        <taxon>Bacteroidota</taxon>
        <taxon>Flavobacteriia</taxon>
        <taxon>Flavobacteriales</taxon>
        <taxon>Schleiferiaceae</taxon>
        <taxon>Schleiferia</taxon>
    </lineage>
</organism>
<name>A0A369A3U7_9FLAO</name>
<dbReference type="PANTHER" id="PTHR21600">
    <property type="entry name" value="MITOCHONDRIAL RNA PSEUDOURIDINE SYNTHASE"/>
    <property type="match status" value="1"/>
</dbReference>
<accession>A0A369A3U7</accession>
<feature type="domain" description="Pseudouridine synthase RsuA/RluA-like" evidence="2">
    <location>
        <begin position="10"/>
        <end position="162"/>
    </location>
</feature>
<keyword evidence="4" id="KW-1185">Reference proteome</keyword>
<evidence type="ECO:0000313" key="4">
    <source>
        <dbReference type="Proteomes" id="UP000253517"/>
    </source>
</evidence>
<gene>
    <name evidence="3" type="ORF">DES35_102451</name>
</gene>
<dbReference type="InterPro" id="IPR020103">
    <property type="entry name" value="PsdUridine_synth_cat_dom_sf"/>
</dbReference>
<proteinExistence type="inferred from homology"/>
<evidence type="ECO:0000313" key="3">
    <source>
        <dbReference type="EMBL" id="RCX03992.1"/>
    </source>
</evidence>
<dbReference type="Pfam" id="PF00849">
    <property type="entry name" value="PseudoU_synth_2"/>
    <property type="match status" value="1"/>
</dbReference>
<dbReference type="PROSITE" id="PS01129">
    <property type="entry name" value="PSI_RLU"/>
    <property type="match status" value="1"/>
</dbReference>
<comment type="similarity">
    <text evidence="1">Belongs to the pseudouridine synthase RluA family.</text>
</comment>
<dbReference type="CDD" id="cd02869">
    <property type="entry name" value="PseudoU_synth_RluA_like"/>
    <property type="match status" value="1"/>
</dbReference>
<protein>
    <submittedName>
        <fullName evidence="3">23S rRNA pseudouridine955/2504/2580 synthase/23S rRNA pseudouridine1911/1915/1917 synthase</fullName>
    </submittedName>
</protein>
<comment type="caution">
    <text evidence="3">The sequence shown here is derived from an EMBL/GenBank/DDBJ whole genome shotgun (WGS) entry which is preliminary data.</text>
</comment>
<dbReference type="SUPFAM" id="SSF55120">
    <property type="entry name" value="Pseudouridine synthase"/>
    <property type="match status" value="1"/>
</dbReference>
<dbReference type="Gene3D" id="3.30.2350.10">
    <property type="entry name" value="Pseudouridine synthase"/>
    <property type="match status" value="1"/>
</dbReference>
<dbReference type="Proteomes" id="UP000253517">
    <property type="component" value="Unassembled WGS sequence"/>
</dbReference>
<sequence>MPAIVYECDHYCIIDKEHGLNTEPDSRGNPSLMDWLRRQRPEFFKKWGPHPLHRLDRPVSGLLLVAKSLNAHRILQPLFEKRRITKKYCARVEGIIHTPSAVLVHFHRKDPLNFKAIISSQPFEGSAEIKLSYKVLSRGRDFTDLELKLITGRYHQIRAQLSYIGHPIWGDTLYGSKVVRSDSVIALRAYHLSFYCPFQKKQIRVEQMSDLGQWG</sequence>
<dbReference type="GO" id="GO:0000455">
    <property type="term" value="P:enzyme-directed rRNA pseudouridine synthesis"/>
    <property type="evidence" value="ECO:0007669"/>
    <property type="project" value="TreeGrafter"/>
</dbReference>
<dbReference type="EMBL" id="QPJS01000002">
    <property type="protein sequence ID" value="RCX03992.1"/>
    <property type="molecule type" value="Genomic_DNA"/>
</dbReference>
<dbReference type="PANTHER" id="PTHR21600:SF87">
    <property type="entry name" value="RNA PSEUDOURIDYLATE SYNTHASE DOMAIN-CONTAINING PROTEIN 1"/>
    <property type="match status" value="1"/>
</dbReference>
<dbReference type="RefSeq" id="WP_037357559.1">
    <property type="nucleotide sequence ID" value="NZ_BHZF01000002.1"/>
</dbReference>
<dbReference type="GO" id="GO:0003723">
    <property type="term" value="F:RNA binding"/>
    <property type="evidence" value="ECO:0007669"/>
    <property type="project" value="InterPro"/>
</dbReference>
<dbReference type="GO" id="GO:0140098">
    <property type="term" value="F:catalytic activity, acting on RNA"/>
    <property type="evidence" value="ECO:0007669"/>
    <property type="project" value="UniProtKB-ARBA"/>
</dbReference>
<evidence type="ECO:0000259" key="2">
    <source>
        <dbReference type="Pfam" id="PF00849"/>
    </source>
</evidence>
<dbReference type="InterPro" id="IPR006224">
    <property type="entry name" value="PsdUridine_synth_RluA-like_CS"/>
</dbReference>
<dbReference type="GO" id="GO:0009982">
    <property type="term" value="F:pseudouridine synthase activity"/>
    <property type="evidence" value="ECO:0007669"/>
    <property type="project" value="InterPro"/>
</dbReference>